<dbReference type="PANTHER" id="PTHR46383:SF2">
    <property type="entry name" value="AMINOTRANSFERASE"/>
    <property type="match status" value="1"/>
</dbReference>
<dbReference type="InterPro" id="IPR015424">
    <property type="entry name" value="PyrdxlP-dep_Trfase"/>
</dbReference>
<dbReference type="NCBIfam" id="NF005744">
    <property type="entry name" value="PRK07568.1"/>
    <property type="match status" value="1"/>
</dbReference>
<dbReference type="Gene3D" id="3.40.640.10">
    <property type="entry name" value="Type I PLP-dependent aspartate aminotransferase-like (Major domain)"/>
    <property type="match status" value="1"/>
</dbReference>
<evidence type="ECO:0000313" key="8">
    <source>
        <dbReference type="EMBL" id="OGY18293.1"/>
    </source>
</evidence>
<dbReference type="GO" id="GO:0008483">
    <property type="term" value="F:transaminase activity"/>
    <property type="evidence" value="ECO:0007669"/>
    <property type="project" value="UniProtKB-KW"/>
</dbReference>
<keyword evidence="4 6" id="KW-0808">Transferase</keyword>
<dbReference type="SUPFAM" id="SSF53383">
    <property type="entry name" value="PLP-dependent transferases"/>
    <property type="match status" value="1"/>
</dbReference>
<accession>A0A1G1VSB6</accession>
<keyword evidence="5" id="KW-0663">Pyridoxal phosphate</keyword>
<dbReference type="GO" id="GO:0030170">
    <property type="term" value="F:pyridoxal phosphate binding"/>
    <property type="evidence" value="ECO:0007669"/>
    <property type="project" value="InterPro"/>
</dbReference>
<protein>
    <recommendedName>
        <fullName evidence="6">Aminotransferase</fullName>
        <ecNumber evidence="6">2.6.1.-</ecNumber>
    </recommendedName>
</protein>
<evidence type="ECO:0000259" key="7">
    <source>
        <dbReference type="Pfam" id="PF00155"/>
    </source>
</evidence>
<comment type="caution">
    <text evidence="8">The sequence shown here is derived from an EMBL/GenBank/DDBJ whole genome shotgun (WGS) entry which is preliminary data.</text>
</comment>
<dbReference type="CDD" id="cd00609">
    <property type="entry name" value="AAT_like"/>
    <property type="match status" value="1"/>
</dbReference>
<dbReference type="Pfam" id="PF00155">
    <property type="entry name" value="Aminotran_1_2"/>
    <property type="match status" value="1"/>
</dbReference>
<dbReference type="InterPro" id="IPR004839">
    <property type="entry name" value="Aminotransferase_I/II_large"/>
</dbReference>
<organism evidence="8 9">
    <name type="scientific">Candidatus Chisholmbacteria bacterium RIFCSPHIGHO2_01_FULL_52_32</name>
    <dbReference type="NCBI Taxonomy" id="1797591"/>
    <lineage>
        <taxon>Bacteria</taxon>
        <taxon>Candidatus Chisholmiibacteriota</taxon>
    </lineage>
</organism>
<dbReference type="AlphaFoldDB" id="A0A1G1VSB6"/>
<dbReference type="EMBL" id="MHCJ01000003">
    <property type="protein sequence ID" value="OGY18293.1"/>
    <property type="molecule type" value="Genomic_DNA"/>
</dbReference>
<dbReference type="PANTHER" id="PTHR46383">
    <property type="entry name" value="ASPARTATE AMINOTRANSFERASE"/>
    <property type="match status" value="1"/>
</dbReference>
<evidence type="ECO:0000256" key="6">
    <source>
        <dbReference type="RuleBase" id="RU000481"/>
    </source>
</evidence>
<dbReference type="Gene3D" id="3.90.1150.10">
    <property type="entry name" value="Aspartate Aminotransferase, domain 1"/>
    <property type="match status" value="1"/>
</dbReference>
<dbReference type="InterPro" id="IPR050596">
    <property type="entry name" value="AspAT/PAT-like"/>
</dbReference>
<dbReference type="GO" id="GO:0006520">
    <property type="term" value="P:amino acid metabolic process"/>
    <property type="evidence" value="ECO:0007669"/>
    <property type="project" value="InterPro"/>
</dbReference>
<feature type="domain" description="Aminotransferase class I/classII large" evidence="7">
    <location>
        <begin position="34"/>
        <end position="342"/>
    </location>
</feature>
<dbReference type="InterPro" id="IPR015421">
    <property type="entry name" value="PyrdxlP-dep_Trfase_major"/>
</dbReference>
<comment type="cofactor">
    <cofactor evidence="1 6">
        <name>pyridoxal 5'-phosphate</name>
        <dbReference type="ChEBI" id="CHEBI:597326"/>
    </cofactor>
</comment>
<evidence type="ECO:0000256" key="1">
    <source>
        <dbReference type="ARBA" id="ARBA00001933"/>
    </source>
</evidence>
<sequence>MPSISRRAVITPASPIRKLVPFADAATKQGVKIYHLNIGQPDIKSPPKFLKAIRSYPKSVVAYENSLGNPKLRLGLASYYHGVGIPADPENIIVTTGGSEAILFAILATCDPGDELLVFEPTYANYLGFAAMAAVSLRAITTRAETGFHLPRPDVIKRHITSNTKAIIINNPNNPTGTLYTPSELAMVNNLAIKHELFVISDETYREFAYERTLPKSLLTYGKTPRHVILVDSFSKRYSLCGARLGCLVTYNQKILESVTKFAQARLASPSVEQYAAVEALKTQTSYFAKVNREYKKRRNVLIRALQKIPGVFVQKPEGAFYCVARLPVKNAEAFAKWLLTDFRDRGETVMLAPADGFYLSKNHGKDEVRIAYVLNSRALARSVEIIKKALAIYRKKNTTKHS</sequence>
<keyword evidence="3 6" id="KW-0032">Aminotransferase</keyword>
<comment type="similarity">
    <text evidence="2 6">Belongs to the class-I pyridoxal-phosphate-dependent aminotransferase family.</text>
</comment>
<evidence type="ECO:0000313" key="9">
    <source>
        <dbReference type="Proteomes" id="UP000179233"/>
    </source>
</evidence>
<dbReference type="InterPro" id="IPR015422">
    <property type="entry name" value="PyrdxlP-dep_Trfase_small"/>
</dbReference>
<dbReference type="InterPro" id="IPR004838">
    <property type="entry name" value="NHTrfase_class1_PyrdxlP-BS"/>
</dbReference>
<name>A0A1G1VSB6_9BACT</name>
<dbReference type="EC" id="2.6.1.-" evidence="6"/>
<evidence type="ECO:0000256" key="2">
    <source>
        <dbReference type="ARBA" id="ARBA00007441"/>
    </source>
</evidence>
<reference evidence="8 9" key="1">
    <citation type="journal article" date="2016" name="Nat. Commun.">
        <title>Thousands of microbial genomes shed light on interconnected biogeochemical processes in an aquifer system.</title>
        <authorList>
            <person name="Anantharaman K."/>
            <person name="Brown C.T."/>
            <person name="Hug L.A."/>
            <person name="Sharon I."/>
            <person name="Castelle C.J."/>
            <person name="Probst A.J."/>
            <person name="Thomas B.C."/>
            <person name="Singh A."/>
            <person name="Wilkins M.J."/>
            <person name="Karaoz U."/>
            <person name="Brodie E.L."/>
            <person name="Williams K.H."/>
            <person name="Hubbard S.S."/>
            <person name="Banfield J.F."/>
        </authorList>
    </citation>
    <scope>NUCLEOTIDE SEQUENCE [LARGE SCALE GENOMIC DNA]</scope>
</reference>
<proteinExistence type="inferred from homology"/>
<evidence type="ECO:0000256" key="4">
    <source>
        <dbReference type="ARBA" id="ARBA00022679"/>
    </source>
</evidence>
<dbReference type="Proteomes" id="UP000179233">
    <property type="component" value="Unassembled WGS sequence"/>
</dbReference>
<dbReference type="PROSITE" id="PS00105">
    <property type="entry name" value="AA_TRANSFER_CLASS_1"/>
    <property type="match status" value="1"/>
</dbReference>
<evidence type="ECO:0000256" key="5">
    <source>
        <dbReference type="ARBA" id="ARBA00022898"/>
    </source>
</evidence>
<evidence type="ECO:0000256" key="3">
    <source>
        <dbReference type="ARBA" id="ARBA00022576"/>
    </source>
</evidence>
<gene>
    <name evidence="8" type="ORF">A2786_02110</name>
</gene>